<dbReference type="EMBL" id="BPEY01000055">
    <property type="protein sequence ID" value="GIU48247.1"/>
    <property type="molecule type" value="Genomic_DNA"/>
</dbReference>
<keyword evidence="2" id="KW-1185">Reference proteome</keyword>
<organism evidence="1 2">
    <name type="scientific">Shewanella sairae</name>
    <dbReference type="NCBI Taxonomy" id="190310"/>
    <lineage>
        <taxon>Bacteria</taxon>
        <taxon>Pseudomonadati</taxon>
        <taxon>Pseudomonadota</taxon>
        <taxon>Gammaproteobacteria</taxon>
        <taxon>Alteromonadales</taxon>
        <taxon>Shewanellaceae</taxon>
        <taxon>Shewanella</taxon>
    </lineage>
</organism>
<dbReference type="Proteomes" id="UP000887104">
    <property type="component" value="Unassembled WGS sequence"/>
</dbReference>
<comment type="caution">
    <text evidence="1">The sequence shown here is derived from an EMBL/GenBank/DDBJ whole genome shotgun (WGS) entry which is preliminary data.</text>
</comment>
<sequence length="666" mass="73999">MNKFIKTFFPRILGSVTKSSDVETELLDIELIEKKDTASTETLSTCLASNEYSFQHHGLFYDGLIQVQVIKRTGFNTDVISQFELLETQNCELLIAEWLDNQQFIAVDSTGRIFSSRFNAAEPSKQSLSAIASLGLYPTKDACISNGKLWIVGAPKGGRRSASSLYCVDITAKNLNVSHFELNDTAISNYEMPFKFVNDSMVCVQGTEFVFYQREKRRTHQLVSFNPMTEETQIYPLQGQPAPEEISVRNTFFMDKKRGVALLANTETLSVLESSDENLRFNFELQFIDFKQKKVLWSHKVRVLEAAQICAEYQAEDLIESLTAIAAGDTSSEHHDELQTFIECLTSATISADGNSVWLGWQDGVVQQLSLTGDSILPLHKLMKNNGDGKQRTVQVFTHEPVVIKGQIDDQLILAVGEDEDAVIWQVELFDKQAVKQVKSTGSVVSQPYRITEELHECSTNSVVPTVCQPLALNLVVQASLTEVPTSNGQVDISLQNVNDTAAKIASLTELNALMPKLESHYLKSGQTSLFFGFVAQHVNGCVAQSEYDLFATAAYDEKGAELLASIIRQFAKWSCAADLSGLKGAPIMADAVLGLADKRQHLATLAEYFIAIGGQEPIHQFHVNRTMMVIREQHADTPELADFMAKVPWPWNDANFSVPNVGDYD</sequence>
<dbReference type="RefSeq" id="WP_246616188.1">
    <property type="nucleotide sequence ID" value="NZ_BPEY01000055.1"/>
</dbReference>
<evidence type="ECO:0000313" key="1">
    <source>
        <dbReference type="EMBL" id="GIU48247.1"/>
    </source>
</evidence>
<gene>
    <name evidence="1" type="ORF">TUM4438_29210</name>
</gene>
<evidence type="ECO:0000313" key="2">
    <source>
        <dbReference type="Proteomes" id="UP000887104"/>
    </source>
</evidence>
<protein>
    <submittedName>
        <fullName evidence="1">Uncharacterized protein</fullName>
    </submittedName>
</protein>
<accession>A0ABQ4PK64</accession>
<name>A0ABQ4PK64_9GAMM</name>
<proteinExistence type="predicted"/>
<reference evidence="1" key="1">
    <citation type="submission" date="2021-05" db="EMBL/GenBank/DDBJ databases">
        <title>Molecular characterization for Shewanella algae harboring chromosomal blaOXA-55-like strains isolated from clinical and environment sample.</title>
        <authorList>
            <person name="Ohama Y."/>
            <person name="Aoki K."/>
            <person name="Harada S."/>
            <person name="Moriya K."/>
            <person name="Ishii Y."/>
            <person name="Tateda K."/>
        </authorList>
    </citation>
    <scope>NUCLEOTIDE SEQUENCE</scope>
    <source>
        <strain evidence="1">JCM 11563</strain>
    </source>
</reference>